<reference evidence="3" key="1">
    <citation type="submission" date="2016-06" db="UniProtKB">
        <authorList>
            <consortium name="WormBaseParasite"/>
        </authorList>
    </citation>
    <scope>IDENTIFICATION</scope>
</reference>
<dbReference type="EMBL" id="UYSU01040127">
    <property type="protein sequence ID" value="VDM02004.1"/>
    <property type="molecule type" value="Genomic_DNA"/>
</dbReference>
<evidence type="ECO:0000313" key="3">
    <source>
        <dbReference type="WBParaSite" id="SSLN_0001620901-mRNA-1"/>
    </source>
</evidence>
<evidence type="ECO:0000313" key="1">
    <source>
        <dbReference type="EMBL" id="VDM02004.1"/>
    </source>
</evidence>
<accession>A0A183TGM0</accession>
<dbReference type="Proteomes" id="UP000275846">
    <property type="component" value="Unassembled WGS sequence"/>
</dbReference>
<gene>
    <name evidence="1" type="ORF">SSLN_LOCUS15618</name>
</gene>
<protein>
    <submittedName>
        <fullName evidence="1 3">Uncharacterized protein</fullName>
    </submittedName>
</protein>
<proteinExistence type="predicted"/>
<sequence>MHMRISGCLSLDNPGCPHRPIILKAESHVTALDALCDLTDEHKFADVADTAAGRVLFWQPTISNPFCDSSEQKKTILPSGVPLPISFCRTGPEGRGGQGLPYQLSLLRYW</sequence>
<dbReference type="WBParaSite" id="SSLN_0001620901-mRNA-1">
    <property type="protein sequence ID" value="SSLN_0001620901-mRNA-1"/>
    <property type="gene ID" value="SSLN_0001620901"/>
</dbReference>
<reference evidence="1 2" key="2">
    <citation type="submission" date="2018-11" db="EMBL/GenBank/DDBJ databases">
        <authorList>
            <consortium name="Pathogen Informatics"/>
        </authorList>
    </citation>
    <scope>NUCLEOTIDE SEQUENCE [LARGE SCALE GENOMIC DNA]</scope>
    <source>
        <strain evidence="1 2">NST_G2</strain>
    </source>
</reference>
<evidence type="ECO:0000313" key="2">
    <source>
        <dbReference type="Proteomes" id="UP000275846"/>
    </source>
</evidence>
<dbReference type="AlphaFoldDB" id="A0A183TGM0"/>
<keyword evidence="2" id="KW-1185">Reference proteome</keyword>
<name>A0A183TGM0_SCHSO</name>
<organism evidence="3">
    <name type="scientific">Schistocephalus solidus</name>
    <name type="common">Tapeworm</name>
    <dbReference type="NCBI Taxonomy" id="70667"/>
    <lineage>
        <taxon>Eukaryota</taxon>
        <taxon>Metazoa</taxon>
        <taxon>Spiralia</taxon>
        <taxon>Lophotrochozoa</taxon>
        <taxon>Platyhelminthes</taxon>
        <taxon>Cestoda</taxon>
        <taxon>Eucestoda</taxon>
        <taxon>Diphyllobothriidea</taxon>
        <taxon>Diphyllobothriidae</taxon>
        <taxon>Schistocephalus</taxon>
    </lineage>
</organism>